<keyword evidence="3" id="KW-0272">Extracellular matrix</keyword>
<dbReference type="SUPFAM" id="SSF49842">
    <property type="entry name" value="TNF-like"/>
    <property type="match status" value="1"/>
</dbReference>
<dbReference type="AlphaFoldDB" id="A0A3Q3IZL6"/>
<sequence length="927" mass="102957">MKPTDLSVVTDPSSVFRPPAVSLFTLWLVHKHLNLSSWTQALCPRGLCSDVIRLPETPWTRYHTCSLCVCVCVLYRNWCAFVQKRVVTVAVVCGTEKYTIMSQSPCPSGIPDCQLVMYKLSTRPVYTQKQKIFTTLHWNCCPGHRGDNCDDTGGSAEASHTTHPTHDLSHNPEHALNSHHTSQHATNMYNHRHHHRDHGQQEHQAPAALPVHQMMALVMSQLQPVLEGFNRSLEQLSQQVGELARDMAQLKSSQQGPELQQGPPEGPELDEVTEEHVGARLDEVFQHISEVRRQMESQHTEMENRLHTQHAMLHYNFTSFKTDIDVKLKRQQKMLQVRQSHRRLRIETEPKGSVAFEAVTVTESFITTSLKQTKHQGEGLNGSPLSHAVQVSGLMEDVEVASGSIQQLRRDVQNLEQQLDQAARTTQVLFMETGLEVEDAKVKVLSQLNELAGNLSVQVERLQQMDDDVDYLYTAIYRNGSSGDCDCKALRAAVVRLERGLANVTELANENRLTLDEASEGWAEQWGRASDWVLQVEALQYDLQQVGPLSTGDTVKEALASEQSRTNALDHSLAQLTSSVTVALAQVSDLKETDAKLKENMQHLSASFNSLLQDAIRHSDVLELLLGEEVVDFLERPTQDQGAYSILGLQEQLRGHNLSITSLEQQLLLHPEHSGDGSDLWKLEKTVEKLGLKLLQLEEKPCTCPNISTGRAAPPAGVDAKLQAEVVWLKRGLEEHLRVFKNVFSNADVLAASDATLELDKLWQLVKSKEKKRGERETSLHLLWTVLTPSLSPGGVHVPAGLSGASLLFVAASPLGVSNGSIVFKASLNRGQFHPDLGTFTALVDGVYLFVLTLDLKLGPTHVVLRRESGRAPLSLHGQEVTEAGPVTRVGLLLLREGEEVRLDLRGGAWVESEDNVFAGLLLHRTT</sequence>
<feature type="compositionally biased region" description="Basic and acidic residues" evidence="7">
    <location>
        <begin position="164"/>
        <end position="173"/>
    </location>
</feature>
<accession>A0A3Q3IZL6</accession>
<dbReference type="Ensembl" id="ENSMALT00000011409.1">
    <property type="protein sequence ID" value="ENSMALP00000011169.1"/>
    <property type="gene ID" value="ENSMALG00000007922.1"/>
</dbReference>
<dbReference type="Gene3D" id="2.60.120.40">
    <property type="match status" value="1"/>
</dbReference>
<evidence type="ECO:0000256" key="3">
    <source>
        <dbReference type="ARBA" id="ARBA00022530"/>
    </source>
</evidence>
<reference evidence="9" key="1">
    <citation type="submission" date="2025-08" db="UniProtKB">
        <authorList>
            <consortium name="Ensembl"/>
        </authorList>
    </citation>
    <scope>IDENTIFICATION</scope>
</reference>
<protein>
    <recommendedName>
        <fullName evidence="8">EMI domain-containing protein</fullName>
    </recommendedName>
</protein>
<keyword evidence="10" id="KW-1185">Reference proteome</keyword>
<feature type="compositionally biased region" description="Low complexity" evidence="7">
    <location>
        <begin position="254"/>
        <end position="263"/>
    </location>
</feature>
<evidence type="ECO:0000259" key="8">
    <source>
        <dbReference type="PROSITE" id="PS51041"/>
    </source>
</evidence>
<evidence type="ECO:0000256" key="4">
    <source>
        <dbReference type="ARBA" id="ARBA00022729"/>
    </source>
</evidence>
<comment type="subcellular location">
    <subcellularLocation>
        <location evidence="1">Secreted</location>
        <location evidence="1">Extracellular space</location>
        <location evidence="1">Extracellular matrix</location>
    </subcellularLocation>
</comment>
<feature type="region of interest" description="Disordered" evidence="7">
    <location>
        <begin position="152"/>
        <end position="182"/>
    </location>
</feature>
<dbReference type="Pfam" id="PF07546">
    <property type="entry name" value="EMI"/>
    <property type="match status" value="1"/>
</dbReference>
<evidence type="ECO:0000256" key="1">
    <source>
        <dbReference type="ARBA" id="ARBA00004498"/>
    </source>
</evidence>
<evidence type="ECO:0000313" key="10">
    <source>
        <dbReference type="Proteomes" id="UP000261600"/>
    </source>
</evidence>
<feature type="region of interest" description="Disordered" evidence="7">
    <location>
        <begin position="249"/>
        <end position="271"/>
    </location>
</feature>
<feature type="coiled-coil region" evidence="6">
    <location>
        <begin position="398"/>
        <end position="465"/>
    </location>
</feature>
<evidence type="ECO:0000256" key="7">
    <source>
        <dbReference type="SAM" id="MobiDB-lite"/>
    </source>
</evidence>
<name>A0A3Q3IZL6_MONAL</name>
<keyword evidence="2" id="KW-0964">Secreted</keyword>
<evidence type="ECO:0000313" key="9">
    <source>
        <dbReference type="Ensembl" id="ENSMALP00000011169.1"/>
    </source>
</evidence>
<keyword evidence="5" id="KW-1015">Disulfide bond</keyword>
<evidence type="ECO:0000256" key="5">
    <source>
        <dbReference type="ARBA" id="ARBA00023157"/>
    </source>
</evidence>
<dbReference type="GO" id="GO:0005576">
    <property type="term" value="C:extracellular region"/>
    <property type="evidence" value="ECO:0007669"/>
    <property type="project" value="UniProtKB-SubCell"/>
</dbReference>
<dbReference type="InterPro" id="IPR050392">
    <property type="entry name" value="Collagen/C1q_domain"/>
</dbReference>
<evidence type="ECO:0000256" key="2">
    <source>
        <dbReference type="ARBA" id="ARBA00022525"/>
    </source>
</evidence>
<dbReference type="PANTHER" id="PTHR15427">
    <property type="entry name" value="EMILIN ELASTIN MICROFIBRIL INTERFACE-LOCATED PROTEIN ELASTIN MICROFIBRIL INTERFACER"/>
    <property type="match status" value="1"/>
</dbReference>
<organism evidence="9 10">
    <name type="scientific">Monopterus albus</name>
    <name type="common">Swamp eel</name>
    <dbReference type="NCBI Taxonomy" id="43700"/>
    <lineage>
        <taxon>Eukaryota</taxon>
        <taxon>Metazoa</taxon>
        <taxon>Chordata</taxon>
        <taxon>Craniata</taxon>
        <taxon>Vertebrata</taxon>
        <taxon>Euteleostomi</taxon>
        <taxon>Actinopterygii</taxon>
        <taxon>Neopterygii</taxon>
        <taxon>Teleostei</taxon>
        <taxon>Neoteleostei</taxon>
        <taxon>Acanthomorphata</taxon>
        <taxon>Anabantaria</taxon>
        <taxon>Synbranchiformes</taxon>
        <taxon>Synbranchidae</taxon>
        <taxon>Monopterus</taxon>
    </lineage>
</organism>
<evidence type="ECO:0000256" key="6">
    <source>
        <dbReference type="SAM" id="Coils"/>
    </source>
</evidence>
<reference evidence="9" key="2">
    <citation type="submission" date="2025-09" db="UniProtKB">
        <authorList>
            <consortium name="Ensembl"/>
        </authorList>
    </citation>
    <scope>IDENTIFICATION</scope>
</reference>
<dbReference type="PANTHER" id="PTHR15427:SF40">
    <property type="entry name" value="MULTIMERIN-2 PRECURSOR"/>
    <property type="match status" value="1"/>
</dbReference>
<proteinExistence type="predicted"/>
<dbReference type="Proteomes" id="UP000261600">
    <property type="component" value="Unplaced"/>
</dbReference>
<feature type="domain" description="EMI" evidence="8">
    <location>
        <begin position="75"/>
        <end position="151"/>
    </location>
</feature>
<dbReference type="InterPro" id="IPR011489">
    <property type="entry name" value="EMI_domain"/>
</dbReference>
<dbReference type="PROSITE" id="PS51041">
    <property type="entry name" value="EMI"/>
    <property type="match status" value="1"/>
</dbReference>
<keyword evidence="4" id="KW-0732">Signal</keyword>
<dbReference type="InterPro" id="IPR008983">
    <property type="entry name" value="Tumour_necrosis_fac-like_dom"/>
</dbReference>
<keyword evidence="6" id="KW-0175">Coiled coil</keyword>